<name>A0A5M9ITV0_9PSED</name>
<feature type="compositionally biased region" description="Low complexity" evidence="1">
    <location>
        <begin position="130"/>
        <end position="139"/>
    </location>
</feature>
<feature type="compositionally biased region" description="Basic residues" evidence="1">
    <location>
        <begin position="120"/>
        <end position="129"/>
    </location>
</feature>
<dbReference type="Proteomes" id="UP000323425">
    <property type="component" value="Unassembled WGS sequence"/>
</dbReference>
<proteinExistence type="predicted"/>
<accession>A0A5M9ITV0</accession>
<evidence type="ECO:0000313" key="3">
    <source>
        <dbReference type="Proteomes" id="UP000323425"/>
    </source>
</evidence>
<dbReference type="EMBL" id="VTFH01000001">
    <property type="protein sequence ID" value="KAA8559967.1"/>
    <property type="molecule type" value="Genomic_DNA"/>
</dbReference>
<dbReference type="AlphaFoldDB" id="A0A5M9ITV0"/>
<evidence type="ECO:0000256" key="1">
    <source>
        <dbReference type="SAM" id="MobiDB-lite"/>
    </source>
</evidence>
<feature type="region of interest" description="Disordered" evidence="1">
    <location>
        <begin position="120"/>
        <end position="141"/>
    </location>
</feature>
<evidence type="ECO:0000313" key="2">
    <source>
        <dbReference type="EMBL" id="KAA8559967.1"/>
    </source>
</evidence>
<reference evidence="2 3" key="1">
    <citation type="journal article" date="2018" name="Plant Biotechnol. Rep.">
        <title>Diversity and antifungal activity of endophytic bacteria associated with Panax ginseng seedlings.</title>
        <authorList>
            <person name="Park J.M."/>
            <person name="Hong C.E."/>
            <person name="Jo S.H."/>
        </authorList>
    </citation>
    <scope>NUCLEOTIDE SEQUENCE [LARGE SCALE GENOMIC DNA]</scope>
    <source>
        <strain evidence="2 3">PgKB38</strain>
    </source>
</reference>
<organism evidence="2 3">
    <name type="scientific">Pseudomonas extremaustralis</name>
    <dbReference type="NCBI Taxonomy" id="359110"/>
    <lineage>
        <taxon>Bacteria</taxon>
        <taxon>Pseudomonadati</taxon>
        <taxon>Pseudomonadota</taxon>
        <taxon>Gammaproteobacteria</taxon>
        <taxon>Pseudomonadales</taxon>
        <taxon>Pseudomonadaceae</taxon>
        <taxon>Pseudomonas</taxon>
    </lineage>
</organism>
<sequence length="176" mass="18903">MGITLELLAAPSGKNAHSSHAASAGSNQIPSPACHCWKWLATSGLSSAASPPPAISEAEYTPIATGTRCWNSRLIIAGTNAWISATPAPPSRAVASNAEPWPISQRARHASRIIIKPRAMPRRSPKRASTRTPTSATRPMHTTGRLVSRALLWKLRPVAWRISPSNGLIELRIGRR</sequence>
<protein>
    <submittedName>
        <fullName evidence="2">Uncharacterized protein</fullName>
    </submittedName>
</protein>
<gene>
    <name evidence="2" type="ORF">FX985_00001</name>
</gene>
<comment type="caution">
    <text evidence="2">The sequence shown here is derived from an EMBL/GenBank/DDBJ whole genome shotgun (WGS) entry which is preliminary data.</text>
</comment>